<dbReference type="EMBL" id="DYZA01000221">
    <property type="protein sequence ID" value="HJD98110.1"/>
    <property type="molecule type" value="Genomic_DNA"/>
</dbReference>
<dbReference type="GO" id="GO:0051607">
    <property type="term" value="P:defense response to virus"/>
    <property type="evidence" value="ECO:0007669"/>
    <property type="project" value="UniProtKB-KW"/>
</dbReference>
<evidence type="ECO:0000313" key="4">
    <source>
        <dbReference type="Proteomes" id="UP000698963"/>
    </source>
</evidence>
<dbReference type="PANTHER" id="PTHR35579">
    <property type="entry name" value="CRISPR SYSTEM CMS ENDORIBONUCLEASE CSM3"/>
    <property type="match status" value="1"/>
</dbReference>
<dbReference type="Pfam" id="PF03787">
    <property type="entry name" value="RAMPs"/>
    <property type="match status" value="1"/>
</dbReference>
<evidence type="ECO:0000259" key="2">
    <source>
        <dbReference type="Pfam" id="PF03787"/>
    </source>
</evidence>
<comment type="caution">
    <text evidence="3">The sequence shown here is derived from an EMBL/GenBank/DDBJ whole genome shotgun (WGS) entry which is preliminary data.</text>
</comment>
<feature type="domain" description="CRISPR type III-associated protein" evidence="2">
    <location>
        <begin position="8"/>
        <end position="189"/>
    </location>
</feature>
<gene>
    <name evidence="3" type="ORF">K8W16_10760</name>
</gene>
<dbReference type="InterPro" id="IPR005537">
    <property type="entry name" value="RAMP_III_fam"/>
</dbReference>
<protein>
    <submittedName>
        <fullName evidence="3">RAMP superfamily CRISPR-associated protein</fullName>
    </submittedName>
</protein>
<dbReference type="RefSeq" id="WP_304123564.1">
    <property type="nucleotide sequence ID" value="NZ_DYZA01000221.1"/>
</dbReference>
<dbReference type="PANTHER" id="PTHR35579:SF3">
    <property type="entry name" value="CRISPR SYSTEM CMS ENDORIBONUCLEASE CSM3"/>
    <property type="match status" value="1"/>
</dbReference>
<dbReference type="AlphaFoldDB" id="A0A921AYB4"/>
<name>A0A921AYB4_9BACT</name>
<evidence type="ECO:0000256" key="1">
    <source>
        <dbReference type="ARBA" id="ARBA00023118"/>
    </source>
</evidence>
<organism evidence="3 4">
    <name type="scientific">Mailhella massiliensis</name>
    <dbReference type="NCBI Taxonomy" id="1903261"/>
    <lineage>
        <taxon>Bacteria</taxon>
        <taxon>Pseudomonadati</taxon>
        <taxon>Thermodesulfobacteriota</taxon>
        <taxon>Desulfovibrionia</taxon>
        <taxon>Desulfovibrionales</taxon>
        <taxon>Desulfovibrionaceae</taxon>
        <taxon>Mailhella</taxon>
    </lineage>
</organism>
<sequence length="211" mass="23031">MMEAELHISFVSDWHCGSGLGESHLADAVLNRDADGVPVIPGRAVKGALREGAWRLCALGGDYARALPLLFGSDSQSVNEKHAGRLYVAPATLPEDIRVFLLSLSFEERGREVSYMMTRRSRTALKDGVAEQGSLRTLECGIPGTVFNSRLTFDMPEENSAWILPYMAAVCAAVKSMGADRARGLGRCRLQLMTKHGAEVPVPALRDWRMA</sequence>
<keyword evidence="1" id="KW-0051">Antiviral defense</keyword>
<proteinExistence type="predicted"/>
<evidence type="ECO:0000313" key="3">
    <source>
        <dbReference type="EMBL" id="HJD98110.1"/>
    </source>
</evidence>
<reference evidence="3" key="2">
    <citation type="submission" date="2021-09" db="EMBL/GenBank/DDBJ databases">
        <authorList>
            <person name="Gilroy R."/>
        </authorList>
    </citation>
    <scope>NUCLEOTIDE SEQUENCE</scope>
    <source>
        <strain evidence="3">ChiGjej2B2-19336</strain>
    </source>
</reference>
<dbReference type="Proteomes" id="UP000698963">
    <property type="component" value="Unassembled WGS sequence"/>
</dbReference>
<accession>A0A921AYB4</accession>
<dbReference type="CDD" id="cd09726">
    <property type="entry name" value="RAMP_I_III"/>
    <property type="match status" value="1"/>
</dbReference>
<reference evidence="3" key="1">
    <citation type="journal article" date="2021" name="PeerJ">
        <title>Extensive microbial diversity within the chicken gut microbiome revealed by metagenomics and culture.</title>
        <authorList>
            <person name="Gilroy R."/>
            <person name="Ravi A."/>
            <person name="Getino M."/>
            <person name="Pursley I."/>
            <person name="Horton D.L."/>
            <person name="Alikhan N.F."/>
            <person name="Baker D."/>
            <person name="Gharbi K."/>
            <person name="Hall N."/>
            <person name="Watson M."/>
            <person name="Adriaenssens E.M."/>
            <person name="Foster-Nyarko E."/>
            <person name="Jarju S."/>
            <person name="Secka A."/>
            <person name="Antonio M."/>
            <person name="Oren A."/>
            <person name="Chaudhuri R.R."/>
            <person name="La Ragione R."/>
            <person name="Hildebrand F."/>
            <person name="Pallen M.J."/>
        </authorList>
    </citation>
    <scope>NUCLEOTIDE SEQUENCE</scope>
    <source>
        <strain evidence="3">ChiGjej2B2-19336</strain>
    </source>
</reference>
<dbReference type="InterPro" id="IPR052216">
    <property type="entry name" value="CRISPR_Csm3_endoribonuclease"/>
</dbReference>